<dbReference type="OMA" id="FTSWAEY"/>
<dbReference type="GO" id="GO:0006508">
    <property type="term" value="P:proteolysis"/>
    <property type="evidence" value="ECO:0007669"/>
    <property type="project" value="InterPro"/>
</dbReference>
<dbReference type="InterPro" id="IPR029045">
    <property type="entry name" value="ClpP/crotonase-like_dom_sf"/>
</dbReference>
<dbReference type="Pfam" id="PF03572">
    <property type="entry name" value="Peptidase_S41"/>
    <property type="match status" value="1"/>
</dbReference>
<sequence length="864" mass="93728">MARFQLFSLIFFLVGLCSSTPTPRRVARQVASETTDNPTICGDIIDLVNEGNLFFYASDAFACLTSVPFNQAVAVRFIDYYNTTIQFQSTLSYLKNPPVGYQQPAVDFEGELQKIKANATAGVYKNQYAFEADLLKLVYSTHDAHVSLSAGIMSSFSFASIYDLVTASKDGSSTPEIYIFDDVYERQQTGIEISPVTQLNGVDVVEFLTRFGALNSVGLLEPHADWNQLMYNPVQTVLNQYTSFSGGATFYEGPLLNFTFANGSTLSTPWVAIYTNTDFTGPLTTGGDYFNYFVLGLVPPSIDEVPLPPMWNSTGDSDDTSIVATRSFEHGWDNITGGEYPAADVIQDDLEGSGWFTAYFLDDISTAVLSIPSFDEAGFAVTNFSAAVEKALQQAQEQNLTRLVIDLQGNQGGTPLLAFSTFRTIFPGIEPFAGSRRRSHELADALGQVKTSYWADILAGADDPDDMLEYMAADEWVVIDRLNAATGKNFSSWAEYYGPLSENGDLFSLVEQYDLANMNFDNAAFDGFYSPLYIPGGEPDGPGYWKAEDVVILTDGLCSSTCSLFVEMMTHQAKARTIVVGGRPQTGPMQSVGGSRGARAYDTFLLDEDFTDAITFDDAAATSLPNRTDTGMYITEAGFNLRDQVRSATDPIGPPLQFDYLAADCRLYFTLDNVLNMTALWRDVATAAWQDTSRCVKDSTGYTTTSADGSAMIPKPPPQTTAVTADIPAIGYLFDADPTPDDSSDDAIPMVDGQVRAKRSAPVVPCDPEDPKECVTGVSTCQPIQVSCANGKTSATTHACVKVCNVGQSNCGSDAPVCNQKIFHESKETKSLLSPKKDGITGKQVARGFCVPRQGNTKLGCSAK</sequence>
<dbReference type="PANTHER" id="PTHR37049">
    <property type="entry name" value="PEPTIDASE S41 FAMILY PROTEIN"/>
    <property type="match status" value="1"/>
</dbReference>
<feature type="signal peptide" evidence="1">
    <location>
        <begin position="1"/>
        <end position="19"/>
    </location>
</feature>
<dbReference type="KEGG" id="pfy:PFICI_15035"/>
<dbReference type="OrthoDB" id="27214at2759"/>
<dbReference type="GO" id="GO:0008236">
    <property type="term" value="F:serine-type peptidase activity"/>
    <property type="evidence" value="ECO:0007669"/>
    <property type="project" value="InterPro"/>
</dbReference>
<feature type="chain" id="PRO_5004833386" evidence="1">
    <location>
        <begin position="20"/>
        <end position="864"/>
    </location>
</feature>
<dbReference type="Pfam" id="PF23658">
    <property type="entry name" value="PDZ_CPAF_rel"/>
    <property type="match status" value="1"/>
</dbReference>
<keyword evidence="5" id="KW-1185">Reference proteome</keyword>
<evidence type="ECO:0000259" key="2">
    <source>
        <dbReference type="Pfam" id="PF03572"/>
    </source>
</evidence>
<protein>
    <submittedName>
        <fullName evidence="4">Uncharacterized protein</fullName>
    </submittedName>
</protein>
<dbReference type="PANTHER" id="PTHR37049:SF5">
    <property type="entry name" value="TAIL SPECIFIC PROTEASE DOMAIN-CONTAINING PROTEIN"/>
    <property type="match status" value="1"/>
</dbReference>
<evidence type="ECO:0000256" key="1">
    <source>
        <dbReference type="SAM" id="SignalP"/>
    </source>
</evidence>
<dbReference type="STRING" id="1229662.W3WHM0"/>
<dbReference type="InterPro" id="IPR005151">
    <property type="entry name" value="Tail-specific_protease"/>
</dbReference>
<dbReference type="InParanoid" id="W3WHM0"/>
<feature type="domain" description="CPAF-like PDZ" evidence="3">
    <location>
        <begin position="158"/>
        <end position="276"/>
    </location>
</feature>
<dbReference type="EMBL" id="KI912122">
    <property type="protein sequence ID" value="ETS73430.1"/>
    <property type="molecule type" value="Genomic_DNA"/>
</dbReference>
<name>W3WHM0_PESFW</name>
<dbReference type="HOGENOM" id="CLU_014251_1_0_1"/>
<feature type="domain" description="Tail specific protease" evidence="2">
    <location>
        <begin position="366"/>
        <end position="583"/>
    </location>
</feature>
<dbReference type="RefSeq" id="XP_007841807.1">
    <property type="nucleotide sequence ID" value="XM_007843616.1"/>
</dbReference>
<dbReference type="eggNOG" id="ENOG502S90K">
    <property type="taxonomic scope" value="Eukaryota"/>
</dbReference>
<dbReference type="AlphaFoldDB" id="W3WHM0"/>
<evidence type="ECO:0000313" key="5">
    <source>
        <dbReference type="Proteomes" id="UP000030651"/>
    </source>
</evidence>
<dbReference type="InterPro" id="IPR056186">
    <property type="entry name" value="PDZ_CPAF-rel"/>
</dbReference>
<proteinExistence type="predicted"/>
<dbReference type="SUPFAM" id="SSF52096">
    <property type="entry name" value="ClpP/crotonase"/>
    <property type="match status" value="1"/>
</dbReference>
<evidence type="ECO:0000259" key="3">
    <source>
        <dbReference type="Pfam" id="PF23658"/>
    </source>
</evidence>
<keyword evidence="1" id="KW-0732">Signal</keyword>
<dbReference type="GeneID" id="19280048"/>
<accession>W3WHM0</accession>
<evidence type="ECO:0000313" key="4">
    <source>
        <dbReference type="EMBL" id="ETS73430.1"/>
    </source>
</evidence>
<dbReference type="Proteomes" id="UP000030651">
    <property type="component" value="Unassembled WGS sequence"/>
</dbReference>
<dbReference type="Gene3D" id="3.90.226.10">
    <property type="entry name" value="2-enoyl-CoA Hydratase, Chain A, domain 1"/>
    <property type="match status" value="1"/>
</dbReference>
<gene>
    <name evidence="4" type="ORF">PFICI_15035</name>
</gene>
<organism evidence="4 5">
    <name type="scientific">Pestalotiopsis fici (strain W106-1 / CGMCC3.15140)</name>
    <dbReference type="NCBI Taxonomy" id="1229662"/>
    <lineage>
        <taxon>Eukaryota</taxon>
        <taxon>Fungi</taxon>
        <taxon>Dikarya</taxon>
        <taxon>Ascomycota</taxon>
        <taxon>Pezizomycotina</taxon>
        <taxon>Sordariomycetes</taxon>
        <taxon>Xylariomycetidae</taxon>
        <taxon>Amphisphaeriales</taxon>
        <taxon>Sporocadaceae</taxon>
        <taxon>Pestalotiopsis</taxon>
    </lineage>
</organism>
<dbReference type="InterPro" id="IPR052766">
    <property type="entry name" value="S41A_metabolite_peptidase"/>
</dbReference>
<reference evidence="5" key="1">
    <citation type="journal article" date="2015" name="BMC Genomics">
        <title>Genomic and transcriptomic analysis of the endophytic fungus Pestalotiopsis fici reveals its lifestyle and high potential for synthesis of natural products.</title>
        <authorList>
            <person name="Wang X."/>
            <person name="Zhang X."/>
            <person name="Liu L."/>
            <person name="Xiang M."/>
            <person name="Wang W."/>
            <person name="Sun X."/>
            <person name="Che Y."/>
            <person name="Guo L."/>
            <person name="Liu G."/>
            <person name="Guo L."/>
            <person name="Wang C."/>
            <person name="Yin W.B."/>
            <person name="Stadler M."/>
            <person name="Zhang X."/>
            <person name="Liu X."/>
        </authorList>
    </citation>
    <scope>NUCLEOTIDE SEQUENCE [LARGE SCALE GENOMIC DNA]</scope>
    <source>
        <strain evidence="5">W106-1 / CGMCC3.15140</strain>
    </source>
</reference>